<name>A0A5B7IBH2_PORTR</name>
<dbReference type="AlphaFoldDB" id="A0A5B7IBH2"/>
<gene>
    <name evidence="2" type="ORF">E2C01_073783</name>
</gene>
<evidence type="ECO:0000313" key="2">
    <source>
        <dbReference type="EMBL" id="MPC79266.1"/>
    </source>
</evidence>
<dbReference type="Proteomes" id="UP000324222">
    <property type="component" value="Unassembled WGS sequence"/>
</dbReference>
<proteinExistence type="predicted"/>
<comment type="caution">
    <text evidence="2">The sequence shown here is derived from an EMBL/GenBank/DDBJ whole genome shotgun (WGS) entry which is preliminary data.</text>
</comment>
<organism evidence="2 3">
    <name type="scientific">Portunus trituberculatus</name>
    <name type="common">Swimming crab</name>
    <name type="synonym">Neptunus trituberculatus</name>
    <dbReference type="NCBI Taxonomy" id="210409"/>
    <lineage>
        <taxon>Eukaryota</taxon>
        <taxon>Metazoa</taxon>
        <taxon>Ecdysozoa</taxon>
        <taxon>Arthropoda</taxon>
        <taxon>Crustacea</taxon>
        <taxon>Multicrustacea</taxon>
        <taxon>Malacostraca</taxon>
        <taxon>Eumalacostraca</taxon>
        <taxon>Eucarida</taxon>
        <taxon>Decapoda</taxon>
        <taxon>Pleocyemata</taxon>
        <taxon>Brachyura</taxon>
        <taxon>Eubrachyura</taxon>
        <taxon>Portunoidea</taxon>
        <taxon>Portunidae</taxon>
        <taxon>Portuninae</taxon>
        <taxon>Portunus</taxon>
    </lineage>
</organism>
<evidence type="ECO:0000313" key="3">
    <source>
        <dbReference type="Proteomes" id="UP000324222"/>
    </source>
</evidence>
<accession>A0A5B7IBH2</accession>
<feature type="compositionally biased region" description="Polar residues" evidence="1">
    <location>
        <begin position="96"/>
        <end position="110"/>
    </location>
</feature>
<protein>
    <submittedName>
        <fullName evidence="2">Uncharacterized protein</fullName>
    </submittedName>
</protein>
<feature type="compositionally biased region" description="Pro residues" evidence="1">
    <location>
        <begin position="66"/>
        <end position="88"/>
    </location>
</feature>
<evidence type="ECO:0000256" key="1">
    <source>
        <dbReference type="SAM" id="MobiDB-lite"/>
    </source>
</evidence>
<reference evidence="2 3" key="1">
    <citation type="submission" date="2019-05" db="EMBL/GenBank/DDBJ databases">
        <title>Another draft genome of Portunus trituberculatus and its Hox gene families provides insights of decapod evolution.</title>
        <authorList>
            <person name="Jeong J.-H."/>
            <person name="Song I."/>
            <person name="Kim S."/>
            <person name="Choi T."/>
            <person name="Kim D."/>
            <person name="Ryu S."/>
            <person name="Kim W."/>
        </authorList>
    </citation>
    <scope>NUCLEOTIDE SEQUENCE [LARGE SCALE GENOMIC DNA]</scope>
    <source>
        <tissue evidence="2">Muscle</tissue>
    </source>
</reference>
<feature type="region of interest" description="Disordered" evidence="1">
    <location>
        <begin position="61"/>
        <end position="116"/>
    </location>
</feature>
<sequence length="164" mass="17836">MPEGAGVILYLYASPSPTSLHLLFSLLTATDSSSSSSHSYLLPFHIPFIITLLPSPPLLHTRPRSPHLPPLAPPLPPPPPPASTPSPPRSSARHTNCQQTTARNPITNFTSKDDPVSFTRDNLANNSYSALDTGKRSRKFFLTRYRKTEIDYIIGKGNSSSGMG</sequence>
<keyword evidence="3" id="KW-1185">Reference proteome</keyword>
<dbReference type="EMBL" id="VSRR010050672">
    <property type="protein sequence ID" value="MPC79266.1"/>
    <property type="molecule type" value="Genomic_DNA"/>
</dbReference>